<dbReference type="PANTHER" id="PTHR12497">
    <property type="entry name" value="TAZ PROTEIN TAFAZZIN"/>
    <property type="match status" value="1"/>
</dbReference>
<keyword evidence="8" id="KW-0472">Membrane</keyword>
<evidence type="ECO:0000256" key="9">
    <source>
        <dbReference type="ARBA" id="ARBA00023315"/>
    </source>
</evidence>
<dbReference type="SMART" id="SM00563">
    <property type="entry name" value="PlsC"/>
    <property type="match status" value="1"/>
</dbReference>
<keyword evidence="3" id="KW-0808">Transferase</keyword>
<evidence type="ECO:0000256" key="12">
    <source>
        <dbReference type="RuleBase" id="RU365062"/>
    </source>
</evidence>
<sequence length="378" mass="42525">MPQDEHPAAPSLPWRCGSVVIMGAVGLLSRGFLVGLSNLQVNGMDKFLELLDERKDVQRRQRGLITVSNHVSVLDDPLIWGTLPLRYMFNPDNMRWSLASHDLAFPNKLLSTFFSLGQTLPCHRLAHSPYGGLFQPTMTQAIRLLSRAPFSAPLACNDSTTTSSSATAAAAADIPDPFTSAALTYTTTGHDTFPAPAAYLSRRHGWVHIFPEGKVHQKDDRTMRYFKWGVARLILESDPCPDVVPMWIEGPDQIMHESRKFPRFLPRLGKTVNVTFGEKVDVDKVFGDLREKWKRLKEKEEGSERLEVGVLSDGLKYGKDAVELRKECAMRVREEVLKVRRGRGWPDEDPKAGLVETWALEGPKKEGKMEDESWVKDT</sequence>
<dbReference type="CDD" id="cd07989">
    <property type="entry name" value="LPLAT_AGPAT-like"/>
    <property type="match status" value="1"/>
</dbReference>
<dbReference type="PRINTS" id="PR00979">
    <property type="entry name" value="TAFAZZIN"/>
</dbReference>
<accession>A0ABQ8GQY2</accession>
<comment type="subcellular location">
    <subcellularLocation>
        <location evidence="1">Mitochondrion inner membrane</location>
        <topology evidence="1">Peripheral membrane protein</topology>
        <orientation evidence="1">Intermembrane side</orientation>
    </subcellularLocation>
    <subcellularLocation>
        <location evidence="10">Mitochondrion outer membrane</location>
        <topology evidence="10">Peripheral membrane protein</topology>
        <orientation evidence="10">Intermembrane side</orientation>
    </subcellularLocation>
</comment>
<dbReference type="EMBL" id="JAGTJR010000004">
    <property type="protein sequence ID" value="KAH7061099.1"/>
    <property type="molecule type" value="Genomic_DNA"/>
</dbReference>
<dbReference type="Pfam" id="PF01553">
    <property type="entry name" value="Acyltransferase"/>
    <property type="match status" value="1"/>
</dbReference>
<dbReference type="PANTHER" id="PTHR12497:SF0">
    <property type="entry name" value="TAFAZZIN"/>
    <property type="match status" value="1"/>
</dbReference>
<proteinExistence type="inferred from homology"/>
<comment type="catalytic activity">
    <reaction evidence="11">
        <text>1'-[1,2-diacyl-sn-glycero-3-phospho],3'-[1-acyl-sn-glycero-3-phospho]-glycerol + a 1,2-diacyl-sn-glycero-3-phosphocholine = a cardiolipin + a 1-acyl-sn-glycero-3-phosphocholine</text>
        <dbReference type="Rhea" id="RHEA:33731"/>
        <dbReference type="ChEBI" id="CHEBI:57643"/>
        <dbReference type="ChEBI" id="CHEBI:58168"/>
        <dbReference type="ChEBI" id="CHEBI:62237"/>
        <dbReference type="ChEBI" id="CHEBI:64743"/>
    </reaction>
    <physiologicalReaction direction="left-to-right" evidence="11">
        <dbReference type="Rhea" id="RHEA:33732"/>
    </physiologicalReaction>
    <physiologicalReaction direction="right-to-left" evidence="11">
        <dbReference type="Rhea" id="RHEA:33733"/>
    </physiologicalReaction>
</comment>
<dbReference type="SUPFAM" id="SSF69593">
    <property type="entry name" value="Glycerol-3-phosphate (1)-acyltransferase"/>
    <property type="match status" value="1"/>
</dbReference>
<dbReference type="Proteomes" id="UP000774617">
    <property type="component" value="Unassembled WGS sequence"/>
</dbReference>
<evidence type="ECO:0000313" key="14">
    <source>
        <dbReference type="EMBL" id="KAH7061099.1"/>
    </source>
</evidence>
<evidence type="ECO:0000256" key="1">
    <source>
        <dbReference type="ARBA" id="ARBA00004137"/>
    </source>
</evidence>
<evidence type="ECO:0000256" key="10">
    <source>
        <dbReference type="ARBA" id="ARBA00024323"/>
    </source>
</evidence>
<keyword evidence="6" id="KW-0443">Lipid metabolism</keyword>
<keyword evidence="5" id="KW-0999">Mitochondrion inner membrane</keyword>
<evidence type="ECO:0000256" key="2">
    <source>
        <dbReference type="ARBA" id="ARBA00010524"/>
    </source>
</evidence>
<comment type="similarity">
    <text evidence="2 12">Belongs to the taffazin family.</text>
</comment>
<name>A0ABQ8GQY2_9PEZI</name>
<dbReference type="InterPro" id="IPR002123">
    <property type="entry name" value="Plipid/glycerol_acylTrfase"/>
</dbReference>
<organism evidence="14 15">
    <name type="scientific">Macrophomina phaseolina</name>
    <dbReference type="NCBI Taxonomy" id="35725"/>
    <lineage>
        <taxon>Eukaryota</taxon>
        <taxon>Fungi</taxon>
        <taxon>Dikarya</taxon>
        <taxon>Ascomycota</taxon>
        <taxon>Pezizomycotina</taxon>
        <taxon>Dothideomycetes</taxon>
        <taxon>Dothideomycetes incertae sedis</taxon>
        <taxon>Botryosphaeriales</taxon>
        <taxon>Botryosphaeriaceae</taxon>
        <taxon>Macrophomina</taxon>
    </lineage>
</organism>
<dbReference type="InterPro" id="IPR000872">
    <property type="entry name" value="Tafazzin"/>
</dbReference>
<keyword evidence="9" id="KW-0012">Acyltransferase</keyword>
<feature type="domain" description="Phospholipid/glycerol acyltransferase" evidence="13">
    <location>
        <begin position="64"/>
        <end position="251"/>
    </location>
</feature>
<evidence type="ECO:0000256" key="7">
    <source>
        <dbReference type="ARBA" id="ARBA00023128"/>
    </source>
</evidence>
<evidence type="ECO:0000256" key="11">
    <source>
        <dbReference type="ARBA" id="ARBA00047906"/>
    </source>
</evidence>
<keyword evidence="15" id="KW-1185">Reference proteome</keyword>
<gene>
    <name evidence="14" type="ORF">B0J12DRAFT_281138</name>
</gene>
<evidence type="ECO:0000256" key="4">
    <source>
        <dbReference type="ARBA" id="ARBA00022787"/>
    </source>
</evidence>
<keyword evidence="4" id="KW-1000">Mitochondrion outer membrane</keyword>
<protein>
    <recommendedName>
        <fullName evidence="12">Tafazzin family protein</fullName>
    </recommendedName>
</protein>
<reference evidence="14 15" key="1">
    <citation type="journal article" date="2021" name="Nat. Commun.">
        <title>Genetic determinants of endophytism in the Arabidopsis root mycobiome.</title>
        <authorList>
            <person name="Mesny F."/>
            <person name="Miyauchi S."/>
            <person name="Thiergart T."/>
            <person name="Pickel B."/>
            <person name="Atanasova L."/>
            <person name="Karlsson M."/>
            <person name="Huettel B."/>
            <person name="Barry K.W."/>
            <person name="Haridas S."/>
            <person name="Chen C."/>
            <person name="Bauer D."/>
            <person name="Andreopoulos W."/>
            <person name="Pangilinan J."/>
            <person name="LaButti K."/>
            <person name="Riley R."/>
            <person name="Lipzen A."/>
            <person name="Clum A."/>
            <person name="Drula E."/>
            <person name="Henrissat B."/>
            <person name="Kohler A."/>
            <person name="Grigoriev I.V."/>
            <person name="Martin F.M."/>
            <person name="Hacquard S."/>
        </authorList>
    </citation>
    <scope>NUCLEOTIDE SEQUENCE [LARGE SCALE GENOMIC DNA]</scope>
    <source>
        <strain evidence="14 15">MPI-SDFR-AT-0080</strain>
    </source>
</reference>
<evidence type="ECO:0000256" key="8">
    <source>
        <dbReference type="ARBA" id="ARBA00023136"/>
    </source>
</evidence>
<evidence type="ECO:0000313" key="15">
    <source>
        <dbReference type="Proteomes" id="UP000774617"/>
    </source>
</evidence>
<comment type="caution">
    <text evidence="14">The sequence shown here is derived from an EMBL/GenBank/DDBJ whole genome shotgun (WGS) entry which is preliminary data.</text>
</comment>
<evidence type="ECO:0000256" key="3">
    <source>
        <dbReference type="ARBA" id="ARBA00022679"/>
    </source>
</evidence>
<evidence type="ECO:0000259" key="13">
    <source>
        <dbReference type="SMART" id="SM00563"/>
    </source>
</evidence>
<evidence type="ECO:0000256" key="6">
    <source>
        <dbReference type="ARBA" id="ARBA00023098"/>
    </source>
</evidence>
<evidence type="ECO:0000256" key="5">
    <source>
        <dbReference type="ARBA" id="ARBA00022792"/>
    </source>
</evidence>
<keyword evidence="7" id="KW-0496">Mitochondrion</keyword>